<name>A0A804RAW7_MAIZE</name>
<protein>
    <submittedName>
        <fullName evidence="2">Uncharacterized protein</fullName>
    </submittedName>
</protein>
<dbReference type="EnsemblPlants" id="Zm00001eb394990_T001">
    <property type="protein sequence ID" value="Zm00001eb394990_P001"/>
    <property type="gene ID" value="Zm00001eb394990"/>
</dbReference>
<sequence length="100" mass="11253">MDEQTARWNSPPMMPLPPSNVVACGSPLRFPEQIRLLPLLPQPPSLRIWGTALLAPGCRVGVRYRLRLRIQARRARLRLRIHSPRPPPPPDPGSPRPPPP</sequence>
<feature type="compositionally biased region" description="Pro residues" evidence="1">
    <location>
        <begin position="84"/>
        <end position="100"/>
    </location>
</feature>
<reference evidence="2" key="3">
    <citation type="submission" date="2021-05" db="UniProtKB">
        <authorList>
            <consortium name="EnsemblPlants"/>
        </authorList>
    </citation>
    <scope>IDENTIFICATION</scope>
    <source>
        <strain evidence="2">cv. B73</strain>
    </source>
</reference>
<keyword evidence="3" id="KW-1185">Reference proteome</keyword>
<dbReference type="InParanoid" id="A0A804RAW7"/>
<reference evidence="2" key="2">
    <citation type="submission" date="2019-07" db="EMBL/GenBank/DDBJ databases">
        <authorList>
            <person name="Seetharam A."/>
            <person name="Woodhouse M."/>
            <person name="Cannon E."/>
        </authorList>
    </citation>
    <scope>NUCLEOTIDE SEQUENCE [LARGE SCALE GENOMIC DNA]</scope>
    <source>
        <strain evidence="2">cv. B73</strain>
    </source>
</reference>
<feature type="region of interest" description="Disordered" evidence="1">
    <location>
        <begin position="77"/>
        <end position="100"/>
    </location>
</feature>
<dbReference type="Gramene" id="Zm00001eb394990_T001">
    <property type="protein sequence ID" value="Zm00001eb394990_P001"/>
    <property type="gene ID" value="Zm00001eb394990"/>
</dbReference>
<evidence type="ECO:0000313" key="2">
    <source>
        <dbReference type="EnsemblPlants" id="Zm00001eb394990_P001"/>
    </source>
</evidence>
<reference evidence="3" key="1">
    <citation type="journal article" date="2009" name="Science">
        <title>The B73 maize genome: complexity, diversity, and dynamics.</title>
        <authorList>
            <person name="Schnable P.S."/>
            <person name="Ware D."/>
            <person name="Fulton R.S."/>
            <person name="Stein J.C."/>
            <person name="Wei F."/>
            <person name="Pasternak S."/>
            <person name="Liang C."/>
            <person name="Zhang J."/>
            <person name="Fulton L."/>
            <person name="Graves T.A."/>
            <person name="Minx P."/>
            <person name="Reily A.D."/>
            <person name="Courtney L."/>
            <person name="Kruchowski S.S."/>
            <person name="Tomlinson C."/>
            <person name="Strong C."/>
            <person name="Delehaunty K."/>
            <person name="Fronick C."/>
            <person name="Courtney B."/>
            <person name="Rock S.M."/>
            <person name="Belter E."/>
            <person name="Du F."/>
            <person name="Kim K."/>
            <person name="Abbott R.M."/>
            <person name="Cotton M."/>
            <person name="Levy A."/>
            <person name="Marchetto P."/>
            <person name="Ochoa K."/>
            <person name="Jackson S.M."/>
            <person name="Gillam B."/>
            <person name="Chen W."/>
            <person name="Yan L."/>
            <person name="Higginbotham J."/>
            <person name="Cardenas M."/>
            <person name="Waligorski J."/>
            <person name="Applebaum E."/>
            <person name="Phelps L."/>
            <person name="Falcone J."/>
            <person name="Kanchi K."/>
            <person name="Thane T."/>
            <person name="Scimone A."/>
            <person name="Thane N."/>
            <person name="Henke J."/>
            <person name="Wang T."/>
            <person name="Ruppert J."/>
            <person name="Shah N."/>
            <person name="Rotter K."/>
            <person name="Hodges J."/>
            <person name="Ingenthron E."/>
            <person name="Cordes M."/>
            <person name="Kohlberg S."/>
            <person name="Sgro J."/>
            <person name="Delgado B."/>
            <person name="Mead K."/>
            <person name="Chinwalla A."/>
            <person name="Leonard S."/>
            <person name="Crouse K."/>
            <person name="Collura K."/>
            <person name="Kudrna D."/>
            <person name="Currie J."/>
            <person name="He R."/>
            <person name="Angelova A."/>
            <person name="Rajasekar S."/>
            <person name="Mueller T."/>
            <person name="Lomeli R."/>
            <person name="Scara G."/>
            <person name="Ko A."/>
            <person name="Delaney K."/>
            <person name="Wissotski M."/>
            <person name="Lopez G."/>
            <person name="Campos D."/>
            <person name="Braidotti M."/>
            <person name="Ashley E."/>
            <person name="Golser W."/>
            <person name="Kim H."/>
            <person name="Lee S."/>
            <person name="Lin J."/>
            <person name="Dujmic Z."/>
            <person name="Kim W."/>
            <person name="Talag J."/>
            <person name="Zuccolo A."/>
            <person name="Fan C."/>
            <person name="Sebastian A."/>
            <person name="Kramer M."/>
            <person name="Spiegel L."/>
            <person name="Nascimento L."/>
            <person name="Zutavern T."/>
            <person name="Miller B."/>
            <person name="Ambroise C."/>
            <person name="Muller S."/>
            <person name="Spooner W."/>
            <person name="Narechania A."/>
            <person name="Ren L."/>
            <person name="Wei S."/>
            <person name="Kumari S."/>
            <person name="Faga B."/>
            <person name="Levy M.J."/>
            <person name="McMahan L."/>
            <person name="Van Buren P."/>
            <person name="Vaughn M.W."/>
            <person name="Ying K."/>
            <person name="Yeh C.-T."/>
            <person name="Emrich S.J."/>
            <person name="Jia Y."/>
            <person name="Kalyanaraman A."/>
            <person name="Hsia A.-P."/>
            <person name="Barbazuk W.B."/>
            <person name="Baucom R.S."/>
            <person name="Brutnell T.P."/>
            <person name="Carpita N.C."/>
            <person name="Chaparro C."/>
            <person name="Chia J.-M."/>
            <person name="Deragon J.-M."/>
            <person name="Estill J.C."/>
            <person name="Fu Y."/>
            <person name="Jeddeloh J.A."/>
            <person name="Han Y."/>
            <person name="Lee H."/>
            <person name="Li P."/>
            <person name="Lisch D.R."/>
            <person name="Liu S."/>
            <person name="Liu Z."/>
            <person name="Nagel D.H."/>
            <person name="McCann M.C."/>
            <person name="SanMiguel P."/>
            <person name="Myers A.M."/>
            <person name="Nettleton D."/>
            <person name="Nguyen J."/>
            <person name="Penning B.W."/>
            <person name="Ponnala L."/>
            <person name="Schneider K.L."/>
            <person name="Schwartz D.C."/>
            <person name="Sharma A."/>
            <person name="Soderlund C."/>
            <person name="Springer N.M."/>
            <person name="Sun Q."/>
            <person name="Wang H."/>
            <person name="Waterman M."/>
            <person name="Westerman R."/>
            <person name="Wolfgruber T.K."/>
            <person name="Yang L."/>
            <person name="Yu Y."/>
            <person name="Zhang L."/>
            <person name="Zhou S."/>
            <person name="Zhu Q."/>
            <person name="Bennetzen J.L."/>
            <person name="Dawe R.K."/>
            <person name="Jiang J."/>
            <person name="Jiang N."/>
            <person name="Presting G.G."/>
            <person name="Wessler S.R."/>
            <person name="Aluru S."/>
            <person name="Martienssen R.A."/>
            <person name="Clifton S.W."/>
            <person name="McCombie W.R."/>
            <person name="Wing R.A."/>
            <person name="Wilson R.K."/>
        </authorList>
    </citation>
    <scope>NUCLEOTIDE SEQUENCE [LARGE SCALE GENOMIC DNA]</scope>
    <source>
        <strain evidence="3">cv. B73</strain>
    </source>
</reference>
<organism evidence="2 3">
    <name type="scientific">Zea mays</name>
    <name type="common">Maize</name>
    <dbReference type="NCBI Taxonomy" id="4577"/>
    <lineage>
        <taxon>Eukaryota</taxon>
        <taxon>Viridiplantae</taxon>
        <taxon>Streptophyta</taxon>
        <taxon>Embryophyta</taxon>
        <taxon>Tracheophyta</taxon>
        <taxon>Spermatophyta</taxon>
        <taxon>Magnoliopsida</taxon>
        <taxon>Liliopsida</taxon>
        <taxon>Poales</taxon>
        <taxon>Poaceae</taxon>
        <taxon>PACMAD clade</taxon>
        <taxon>Panicoideae</taxon>
        <taxon>Andropogonodae</taxon>
        <taxon>Andropogoneae</taxon>
        <taxon>Tripsacinae</taxon>
        <taxon>Zea</taxon>
    </lineage>
</organism>
<evidence type="ECO:0000256" key="1">
    <source>
        <dbReference type="SAM" id="MobiDB-lite"/>
    </source>
</evidence>
<evidence type="ECO:0000313" key="3">
    <source>
        <dbReference type="Proteomes" id="UP000007305"/>
    </source>
</evidence>
<proteinExistence type="predicted"/>
<accession>A0A804RAW7</accession>
<dbReference type="AlphaFoldDB" id="A0A804RAW7"/>
<dbReference type="Proteomes" id="UP000007305">
    <property type="component" value="Chromosome 9"/>
</dbReference>